<dbReference type="InterPro" id="IPR028082">
    <property type="entry name" value="Peripla_BP_I"/>
</dbReference>
<feature type="non-terminal residue" evidence="1">
    <location>
        <position position="72"/>
    </location>
</feature>
<dbReference type="EMBL" id="UINC01101203">
    <property type="protein sequence ID" value="SVC61829.1"/>
    <property type="molecule type" value="Genomic_DNA"/>
</dbReference>
<dbReference type="SUPFAM" id="SSF53822">
    <property type="entry name" value="Periplasmic binding protein-like I"/>
    <property type="match status" value="1"/>
</dbReference>
<dbReference type="AlphaFoldDB" id="A0A382NKU8"/>
<accession>A0A382NKU8</accession>
<organism evidence="1">
    <name type="scientific">marine metagenome</name>
    <dbReference type="NCBI Taxonomy" id="408172"/>
    <lineage>
        <taxon>unclassified sequences</taxon>
        <taxon>metagenomes</taxon>
        <taxon>ecological metagenomes</taxon>
    </lineage>
</organism>
<evidence type="ECO:0008006" key="2">
    <source>
        <dbReference type="Google" id="ProtNLM"/>
    </source>
</evidence>
<name>A0A382NKU8_9ZZZZ</name>
<evidence type="ECO:0000313" key="1">
    <source>
        <dbReference type="EMBL" id="SVC61829.1"/>
    </source>
</evidence>
<protein>
    <recommendedName>
        <fullName evidence="2">Leucine-binding protein domain-containing protein</fullName>
    </recommendedName>
</protein>
<sequence>MVALFSLGMLACVGGSQTVKIGLLSPQTGPIAQYAPGFEDAGNVAIAELNATHDGDFVFELIVADSGCDGTQ</sequence>
<gene>
    <name evidence="1" type="ORF">METZ01_LOCUS314683</name>
</gene>
<proteinExistence type="predicted"/>
<reference evidence="1" key="1">
    <citation type="submission" date="2018-05" db="EMBL/GenBank/DDBJ databases">
        <authorList>
            <person name="Lanie J.A."/>
            <person name="Ng W.-L."/>
            <person name="Kazmierczak K.M."/>
            <person name="Andrzejewski T.M."/>
            <person name="Davidsen T.M."/>
            <person name="Wayne K.J."/>
            <person name="Tettelin H."/>
            <person name="Glass J.I."/>
            <person name="Rusch D."/>
            <person name="Podicherti R."/>
            <person name="Tsui H.-C.T."/>
            <person name="Winkler M.E."/>
        </authorList>
    </citation>
    <scope>NUCLEOTIDE SEQUENCE</scope>
</reference>
<dbReference type="Gene3D" id="3.40.50.2300">
    <property type="match status" value="1"/>
</dbReference>